<evidence type="ECO:0000313" key="2">
    <source>
        <dbReference type="EMBL" id="KUL22836.1"/>
    </source>
</evidence>
<dbReference type="InterPro" id="IPR011045">
    <property type="entry name" value="N2O_reductase_N"/>
</dbReference>
<dbReference type="Gene3D" id="2.130.10.10">
    <property type="entry name" value="YVTN repeat-like/Quinoprotein amine dehydrogenase"/>
    <property type="match status" value="3"/>
</dbReference>
<sequence length="423" mass="43305">MEVRQMRKRTGVTIAAALLMTGGAVVTGIASAQETPKPAAKGSASSGAAKDRGGMVLVQSNDPKANSILAFRRATNGKLTATGVFKTGGRGGSQKDNPFDPLASQESLVFDKAHRTVLVVNAGSNTVTTFRVRGERLVDPQTVASGGYFPTSIAVRGTSVFVLNAGGKTNVTGFELTSAGLKKVSGSTRELGVTNAVVPLFTDSPPQVGFTPNGKQLLVSTKSKNTIEVFEVDGVGRLSAEAVSTTSVGAVPFSFVFDKNEHLLMTEAGNSGVSSYTVEKNGTLKAITRSVESGQKVLCWIARAGDFFYGTNPGSSTISQYIVDDKGHVGLGGKQGVIADAGGAAAVKEVAEAEAGAAKAPGAGPIDLAATADGKLLYVQNTLAGTVEGFQVGADGSLKLVTTLKTGLPVFKNGSGMEGIVVW</sequence>
<gene>
    <name evidence="2" type="ORF">ADL15_47480</name>
</gene>
<dbReference type="Proteomes" id="UP000053244">
    <property type="component" value="Unassembled WGS sequence"/>
</dbReference>
<dbReference type="Pfam" id="PF10282">
    <property type="entry name" value="Lactonase"/>
    <property type="match status" value="1"/>
</dbReference>
<protein>
    <recommendedName>
        <fullName evidence="4">3-carboxymuconate cyclase</fullName>
    </recommendedName>
</protein>
<feature type="chain" id="PRO_5007097533" description="3-carboxymuconate cyclase" evidence="1">
    <location>
        <begin position="33"/>
        <end position="423"/>
    </location>
</feature>
<dbReference type="EMBL" id="LLZH01000337">
    <property type="protein sequence ID" value="KUL22836.1"/>
    <property type="molecule type" value="Genomic_DNA"/>
</dbReference>
<keyword evidence="3" id="KW-1185">Reference proteome</keyword>
<proteinExistence type="predicted"/>
<name>A0A101J9V7_9ACTN</name>
<dbReference type="AlphaFoldDB" id="A0A101J9V7"/>
<keyword evidence="1" id="KW-0732">Signal</keyword>
<organism evidence="2 3">
    <name type="scientific">Actinoplanes awajinensis subsp. mycoplanecinus</name>
    <dbReference type="NCBI Taxonomy" id="135947"/>
    <lineage>
        <taxon>Bacteria</taxon>
        <taxon>Bacillati</taxon>
        <taxon>Actinomycetota</taxon>
        <taxon>Actinomycetes</taxon>
        <taxon>Micromonosporales</taxon>
        <taxon>Micromonosporaceae</taxon>
        <taxon>Actinoplanes</taxon>
    </lineage>
</organism>
<evidence type="ECO:0008006" key="4">
    <source>
        <dbReference type="Google" id="ProtNLM"/>
    </source>
</evidence>
<comment type="caution">
    <text evidence="2">The sequence shown here is derived from an EMBL/GenBank/DDBJ whole genome shotgun (WGS) entry which is preliminary data.</text>
</comment>
<dbReference type="SUPFAM" id="SSF50974">
    <property type="entry name" value="Nitrous oxide reductase, N-terminal domain"/>
    <property type="match status" value="1"/>
</dbReference>
<feature type="signal peptide" evidence="1">
    <location>
        <begin position="1"/>
        <end position="32"/>
    </location>
</feature>
<dbReference type="InterPro" id="IPR019405">
    <property type="entry name" value="Lactonase_7-beta_prop"/>
</dbReference>
<dbReference type="InterPro" id="IPR015943">
    <property type="entry name" value="WD40/YVTN_repeat-like_dom_sf"/>
</dbReference>
<accession>A0A101J9V7</accession>
<evidence type="ECO:0000313" key="3">
    <source>
        <dbReference type="Proteomes" id="UP000053244"/>
    </source>
</evidence>
<evidence type="ECO:0000256" key="1">
    <source>
        <dbReference type="SAM" id="SignalP"/>
    </source>
</evidence>
<reference evidence="2 3" key="1">
    <citation type="submission" date="2015-10" db="EMBL/GenBank/DDBJ databases">
        <authorList>
            <person name="Gilbert D.G."/>
        </authorList>
    </citation>
    <scope>NUCLEOTIDE SEQUENCE [LARGE SCALE GENOMIC DNA]</scope>
    <source>
        <strain evidence="2 3">NRRL B-16712</strain>
    </source>
</reference>